<organism evidence="10 11">
    <name type="scientific">Albula goreensis</name>
    <dbReference type="NCBI Taxonomy" id="1534307"/>
    <lineage>
        <taxon>Eukaryota</taxon>
        <taxon>Metazoa</taxon>
        <taxon>Chordata</taxon>
        <taxon>Craniata</taxon>
        <taxon>Vertebrata</taxon>
        <taxon>Euteleostomi</taxon>
        <taxon>Actinopterygii</taxon>
        <taxon>Neopterygii</taxon>
        <taxon>Teleostei</taxon>
        <taxon>Albuliformes</taxon>
        <taxon>Albulidae</taxon>
        <taxon>Albula</taxon>
    </lineage>
</organism>
<dbReference type="OrthoDB" id="71307at2759"/>
<feature type="region of interest" description="Disordered" evidence="7">
    <location>
        <begin position="199"/>
        <end position="235"/>
    </location>
</feature>
<dbReference type="PANTHER" id="PTHR23310">
    <property type="entry name" value="ACYL-COA-BINDING PROTEIN, ACBP"/>
    <property type="match status" value="1"/>
</dbReference>
<evidence type="ECO:0000256" key="5">
    <source>
        <dbReference type="ARBA" id="ARBA00025481"/>
    </source>
</evidence>
<dbReference type="InterPro" id="IPR014352">
    <property type="entry name" value="FERM/acyl-CoA-bd_prot_sf"/>
</dbReference>
<proteinExistence type="inferred from homology"/>
<feature type="domain" description="ACB" evidence="9">
    <location>
        <begin position="67"/>
        <end position="156"/>
    </location>
</feature>
<feature type="compositionally biased region" description="Basic and acidic residues" evidence="7">
    <location>
        <begin position="206"/>
        <end position="217"/>
    </location>
</feature>
<keyword evidence="6" id="KW-0813">Transport</keyword>
<feature type="compositionally biased region" description="Gly residues" evidence="7">
    <location>
        <begin position="343"/>
        <end position="353"/>
    </location>
</feature>
<dbReference type="InterPro" id="IPR016347">
    <property type="entry name" value="ACBD5"/>
</dbReference>
<dbReference type="Pfam" id="PF00887">
    <property type="entry name" value="ACBP"/>
    <property type="match status" value="1"/>
</dbReference>
<feature type="region of interest" description="Disordered" evidence="7">
    <location>
        <begin position="291"/>
        <end position="356"/>
    </location>
</feature>
<evidence type="ECO:0000256" key="1">
    <source>
        <dbReference type="ARBA" id="ARBA00010310"/>
    </source>
</evidence>
<keyword evidence="11" id="KW-1185">Reference proteome</keyword>
<gene>
    <name evidence="10" type="ORF">AGOR_G00094630</name>
</gene>
<keyword evidence="8" id="KW-0812">Transmembrane</keyword>
<dbReference type="AlphaFoldDB" id="A0A8T3DKQ8"/>
<feature type="compositionally biased region" description="Gly residues" evidence="7">
    <location>
        <begin position="296"/>
        <end position="307"/>
    </location>
</feature>
<dbReference type="GO" id="GO:0005737">
    <property type="term" value="C:cytoplasm"/>
    <property type="evidence" value="ECO:0007669"/>
    <property type="project" value="TreeGrafter"/>
</dbReference>
<dbReference type="InterPro" id="IPR035984">
    <property type="entry name" value="Acyl-CoA-binding_sf"/>
</dbReference>
<evidence type="ECO:0000256" key="3">
    <source>
        <dbReference type="ARBA" id="ARBA00023054"/>
    </source>
</evidence>
<sequence length="458" mass="51055">MSHANTIQWIAPRNKKEVILSQVDSSAWSGVWKWSHHSPYRPCWMPRDCCTDRAQAVLSMAESEDSCHRRFQAAVDVIQNLPKNGAYRPSYEVMLRFYGLYKQAVCGPCRVSRPGFWDPVGRYKWDAWSCLGEMSSSAAMTAYVEEMKKVAQEVIDSMPMNEKTASLFHYFEPLYLVIHDMPRPPEALLSLRAELEGSDHTASPAEAKHEVKEELAGRPEVCQRQSSGPQSTVSPDCLVVTSDSESEVFCDSLEQLDQNKTVPREGSFQSEHMLSEPFCESLQHCDPISKATQVGAGQGGEGAGEGRGPPIRGRGSGREMRQGHQRGETRGEPQGSARRVERGAGGAGGGDGWEGAPERVQDAQLQLQQQIVLALRRLREDMHSVMERLEAVERLAAAQAQSAEWMSVGQLTSPSEEIWWWPFDVSGRTMLLLLLWPFVAQGLVFLLRRGSRKSHLAA</sequence>
<evidence type="ECO:0000259" key="9">
    <source>
        <dbReference type="PROSITE" id="PS51228"/>
    </source>
</evidence>
<feature type="compositionally biased region" description="Polar residues" evidence="7">
    <location>
        <begin position="223"/>
        <end position="234"/>
    </location>
</feature>
<protein>
    <recommendedName>
        <fullName evidence="6">Acyl-CoA-binding domain-containing protein 5</fullName>
    </recommendedName>
</protein>
<keyword evidence="3" id="KW-0175">Coiled coil</keyword>
<dbReference type="Proteomes" id="UP000829720">
    <property type="component" value="Unassembled WGS sequence"/>
</dbReference>
<feature type="compositionally biased region" description="Basic and acidic residues" evidence="7">
    <location>
        <begin position="316"/>
        <end position="331"/>
    </location>
</feature>
<comment type="caution">
    <text evidence="10">The sequence shown here is derived from an EMBL/GenBank/DDBJ whole genome shotgun (WGS) entry which is preliminary data.</text>
</comment>
<keyword evidence="8" id="KW-1133">Transmembrane helix</keyword>
<accession>A0A8T3DKQ8</accession>
<evidence type="ECO:0000313" key="10">
    <source>
        <dbReference type="EMBL" id="KAI1896424.1"/>
    </source>
</evidence>
<dbReference type="GO" id="GO:0000425">
    <property type="term" value="P:pexophagy"/>
    <property type="evidence" value="ECO:0007669"/>
    <property type="project" value="InterPro"/>
</dbReference>
<dbReference type="PRINTS" id="PR00689">
    <property type="entry name" value="ACOABINDINGP"/>
</dbReference>
<dbReference type="InterPro" id="IPR000582">
    <property type="entry name" value="Acyl-CoA-binding_protein"/>
</dbReference>
<dbReference type="Gene3D" id="1.20.80.10">
    <property type="match status" value="1"/>
</dbReference>
<dbReference type="SUPFAM" id="SSF47027">
    <property type="entry name" value="Acyl-CoA binding protein"/>
    <property type="match status" value="1"/>
</dbReference>
<evidence type="ECO:0000256" key="4">
    <source>
        <dbReference type="ARBA" id="ARBA00023121"/>
    </source>
</evidence>
<dbReference type="EMBL" id="JAERUA010000008">
    <property type="protein sequence ID" value="KAI1896424.1"/>
    <property type="molecule type" value="Genomic_DNA"/>
</dbReference>
<dbReference type="GO" id="GO:0000062">
    <property type="term" value="F:fatty-acyl-CoA binding"/>
    <property type="evidence" value="ECO:0007669"/>
    <property type="project" value="InterPro"/>
</dbReference>
<evidence type="ECO:0000256" key="6">
    <source>
        <dbReference type="PIRNR" id="PIRNR002412"/>
    </source>
</evidence>
<comment type="function">
    <text evidence="5">Acyl-CoA binding protein which acts as the peroxisome receptor for pexophagy but is dispensable for aggrephagy and nonselective autophagy. Binds medium- and long-chain acyl-CoA esters.</text>
</comment>
<keyword evidence="4 6" id="KW-0446">Lipid-binding</keyword>
<dbReference type="GO" id="GO:0006631">
    <property type="term" value="P:fatty acid metabolic process"/>
    <property type="evidence" value="ECO:0007669"/>
    <property type="project" value="TreeGrafter"/>
</dbReference>
<comment type="similarity">
    <text evidence="1">Belongs to the ATG37 family.</text>
</comment>
<name>A0A8T3DKQ8_9TELE</name>
<dbReference type="FunFam" id="1.20.80.10:FF:000010">
    <property type="entry name" value="Acyl-CoA-binding domain-containing protein 5"/>
    <property type="match status" value="1"/>
</dbReference>
<dbReference type="PIRSF" id="PIRSF002412">
    <property type="entry name" value="MA_DBI"/>
    <property type="match status" value="1"/>
</dbReference>
<dbReference type="PANTHER" id="PTHR23310:SF53">
    <property type="entry name" value="ACYL-COA-BINDING DOMAIN-CONTAINING PROTEIN 4"/>
    <property type="match status" value="1"/>
</dbReference>
<evidence type="ECO:0000256" key="2">
    <source>
        <dbReference type="ARBA" id="ARBA00023006"/>
    </source>
</evidence>
<reference evidence="10" key="1">
    <citation type="submission" date="2021-01" db="EMBL/GenBank/DDBJ databases">
        <authorList>
            <person name="Zahm M."/>
            <person name="Roques C."/>
            <person name="Cabau C."/>
            <person name="Klopp C."/>
            <person name="Donnadieu C."/>
            <person name="Jouanno E."/>
            <person name="Lampietro C."/>
            <person name="Louis A."/>
            <person name="Herpin A."/>
            <person name="Echchiki A."/>
            <person name="Berthelot C."/>
            <person name="Parey E."/>
            <person name="Roest-Crollius H."/>
            <person name="Braasch I."/>
            <person name="Postlethwait J."/>
            <person name="Bobe J."/>
            <person name="Montfort J."/>
            <person name="Bouchez O."/>
            <person name="Begum T."/>
            <person name="Mejri S."/>
            <person name="Adams A."/>
            <person name="Chen W.-J."/>
            <person name="Guiguen Y."/>
        </authorList>
    </citation>
    <scope>NUCLEOTIDE SEQUENCE</scope>
    <source>
        <tissue evidence="10">Blood</tissue>
    </source>
</reference>
<evidence type="ECO:0000256" key="8">
    <source>
        <dbReference type="SAM" id="Phobius"/>
    </source>
</evidence>
<feature type="transmembrane region" description="Helical" evidence="8">
    <location>
        <begin position="430"/>
        <end position="447"/>
    </location>
</feature>
<keyword evidence="2" id="KW-0072">Autophagy</keyword>
<keyword evidence="8" id="KW-0472">Membrane</keyword>
<evidence type="ECO:0000256" key="7">
    <source>
        <dbReference type="SAM" id="MobiDB-lite"/>
    </source>
</evidence>
<evidence type="ECO:0000313" key="11">
    <source>
        <dbReference type="Proteomes" id="UP000829720"/>
    </source>
</evidence>
<dbReference type="PROSITE" id="PS51228">
    <property type="entry name" value="ACB_2"/>
    <property type="match status" value="1"/>
</dbReference>